<reference evidence="3 4" key="1">
    <citation type="submission" date="2019-02" db="EMBL/GenBank/DDBJ databases">
        <title>Deep-cultivation of Planctomycetes and their phenomic and genomic characterization uncovers novel biology.</title>
        <authorList>
            <person name="Wiegand S."/>
            <person name="Jogler M."/>
            <person name="Boedeker C."/>
            <person name="Pinto D."/>
            <person name="Vollmers J."/>
            <person name="Rivas-Marin E."/>
            <person name="Kohn T."/>
            <person name="Peeters S.H."/>
            <person name="Heuer A."/>
            <person name="Rast P."/>
            <person name="Oberbeckmann S."/>
            <person name="Bunk B."/>
            <person name="Jeske O."/>
            <person name="Meyerdierks A."/>
            <person name="Storesund J.E."/>
            <person name="Kallscheuer N."/>
            <person name="Luecker S."/>
            <person name="Lage O.M."/>
            <person name="Pohl T."/>
            <person name="Merkel B.J."/>
            <person name="Hornburger P."/>
            <person name="Mueller R.-W."/>
            <person name="Bruemmer F."/>
            <person name="Labrenz M."/>
            <person name="Spormann A.M."/>
            <person name="Op Den Camp H."/>
            <person name="Overmann J."/>
            <person name="Amann R."/>
            <person name="Jetten M.S.M."/>
            <person name="Mascher T."/>
            <person name="Medema M.H."/>
            <person name="Devos D.P."/>
            <person name="Kaster A.-K."/>
            <person name="Ovreas L."/>
            <person name="Rohde M."/>
            <person name="Galperin M.Y."/>
            <person name="Jogler C."/>
        </authorList>
    </citation>
    <scope>NUCLEOTIDE SEQUENCE [LARGE SCALE GENOMIC DNA]</scope>
    <source>
        <strain evidence="3 4">Poly51</strain>
    </source>
</reference>
<keyword evidence="4" id="KW-1185">Reference proteome</keyword>
<dbReference type="InterPro" id="IPR027558">
    <property type="entry name" value="Pre_pil_HX9DG_C"/>
</dbReference>
<dbReference type="PROSITE" id="PS00409">
    <property type="entry name" value="PROKAR_NTER_METHYL"/>
    <property type="match status" value="1"/>
</dbReference>
<dbReference type="InterPro" id="IPR012902">
    <property type="entry name" value="N_methyl_site"/>
</dbReference>
<proteinExistence type="predicted"/>
<keyword evidence="1" id="KW-0812">Transmembrane</keyword>
<protein>
    <recommendedName>
        <fullName evidence="2">DUF1559 domain-containing protein</fullName>
    </recommendedName>
</protein>
<dbReference type="EMBL" id="SJPW01000005">
    <property type="protein sequence ID" value="TWU50491.1"/>
    <property type="molecule type" value="Genomic_DNA"/>
</dbReference>
<feature type="transmembrane region" description="Helical" evidence="1">
    <location>
        <begin position="20"/>
        <end position="43"/>
    </location>
</feature>
<dbReference type="Pfam" id="PF07596">
    <property type="entry name" value="SBP_bac_10"/>
    <property type="match status" value="1"/>
</dbReference>
<evidence type="ECO:0000256" key="1">
    <source>
        <dbReference type="SAM" id="Phobius"/>
    </source>
</evidence>
<dbReference type="Gene3D" id="3.30.700.10">
    <property type="entry name" value="Glycoprotein, Type 4 Pilin"/>
    <property type="match status" value="1"/>
</dbReference>
<dbReference type="PANTHER" id="PTHR30093">
    <property type="entry name" value="GENERAL SECRETION PATHWAY PROTEIN G"/>
    <property type="match status" value="1"/>
</dbReference>
<evidence type="ECO:0000259" key="2">
    <source>
        <dbReference type="Pfam" id="PF07596"/>
    </source>
</evidence>
<name>A0A5C6ESY1_9BACT</name>
<dbReference type="InterPro" id="IPR045584">
    <property type="entry name" value="Pilin-like"/>
</dbReference>
<dbReference type="OrthoDB" id="261883at2"/>
<dbReference type="NCBIfam" id="TIGR04294">
    <property type="entry name" value="pre_pil_HX9DG"/>
    <property type="match status" value="1"/>
</dbReference>
<dbReference type="SUPFAM" id="SSF54523">
    <property type="entry name" value="Pili subunits"/>
    <property type="match status" value="1"/>
</dbReference>
<dbReference type="AlphaFoldDB" id="A0A5C6ESY1"/>
<sequence>MSPSVTNKSDQPLRRVNRGFTLIELLVVIAIIGVLVGLLLPAVQAAREAARRMSCQNNIKQCGLALHNFHGAFSEFPGYWEYGFSGAPGPTTKLKLQSWVISTAPYLEQTGLFEAYDKTTFFADTVNQPVVSSPIPSMVCPSAARSNPTITKAFDPANGYNVDQLALAGLPINPAAFVRTNTVLGVSDYSICNAVAGNLLISAGLDRNGNGTIETTDDPRIKPDFEGRPVVMGMWPNPTVDFATLTRWATGQISDTGLLSNRSRMRDLLDGLSNTIMLVECGGRPDKFLLGRLDPSGTDVESAGWSDPTNQFYADNERAINYTNDDEIYSFHGGGANFLLADGSVRFLTESISAKVLVDLISHQGREVIEEF</sequence>
<evidence type="ECO:0000313" key="4">
    <source>
        <dbReference type="Proteomes" id="UP000318288"/>
    </source>
</evidence>
<organism evidence="3 4">
    <name type="scientific">Rubripirellula tenax</name>
    <dbReference type="NCBI Taxonomy" id="2528015"/>
    <lineage>
        <taxon>Bacteria</taxon>
        <taxon>Pseudomonadati</taxon>
        <taxon>Planctomycetota</taxon>
        <taxon>Planctomycetia</taxon>
        <taxon>Pirellulales</taxon>
        <taxon>Pirellulaceae</taxon>
        <taxon>Rubripirellula</taxon>
    </lineage>
</organism>
<feature type="domain" description="DUF1559" evidence="2">
    <location>
        <begin position="44"/>
        <end position="353"/>
    </location>
</feature>
<dbReference type="Proteomes" id="UP000318288">
    <property type="component" value="Unassembled WGS sequence"/>
</dbReference>
<gene>
    <name evidence="3" type="ORF">Poly51_37800</name>
</gene>
<keyword evidence="1" id="KW-1133">Transmembrane helix</keyword>
<dbReference type="InterPro" id="IPR011453">
    <property type="entry name" value="DUF1559"/>
</dbReference>
<dbReference type="PANTHER" id="PTHR30093:SF2">
    <property type="entry name" value="TYPE II SECRETION SYSTEM PROTEIN H"/>
    <property type="match status" value="1"/>
</dbReference>
<dbReference type="NCBIfam" id="TIGR02532">
    <property type="entry name" value="IV_pilin_GFxxxE"/>
    <property type="match status" value="1"/>
</dbReference>
<keyword evidence="1" id="KW-0472">Membrane</keyword>
<comment type="caution">
    <text evidence="3">The sequence shown here is derived from an EMBL/GenBank/DDBJ whole genome shotgun (WGS) entry which is preliminary data.</text>
</comment>
<dbReference type="Pfam" id="PF07963">
    <property type="entry name" value="N_methyl"/>
    <property type="match status" value="1"/>
</dbReference>
<evidence type="ECO:0000313" key="3">
    <source>
        <dbReference type="EMBL" id="TWU50491.1"/>
    </source>
</evidence>
<accession>A0A5C6ESY1</accession>